<dbReference type="AlphaFoldDB" id="A0AAP2YZE4"/>
<keyword evidence="3" id="KW-0186">Copper</keyword>
<dbReference type="PANTHER" id="PTHR11709:SF394">
    <property type="entry name" value="FI03373P-RELATED"/>
    <property type="match status" value="1"/>
</dbReference>
<dbReference type="InterPro" id="IPR006311">
    <property type="entry name" value="TAT_signal"/>
</dbReference>
<feature type="domain" description="Plastocyanin-like" evidence="5">
    <location>
        <begin position="256"/>
        <end position="361"/>
    </location>
</feature>
<dbReference type="GO" id="GO:0016491">
    <property type="term" value="F:oxidoreductase activity"/>
    <property type="evidence" value="ECO:0007669"/>
    <property type="project" value="UniProtKB-KW"/>
</dbReference>
<organism evidence="7 10">
    <name type="scientific">Natronoglomus mannanivorans</name>
    <dbReference type="NCBI Taxonomy" id="2979990"/>
    <lineage>
        <taxon>Archaea</taxon>
        <taxon>Methanobacteriati</taxon>
        <taxon>Methanobacteriota</taxon>
        <taxon>Stenosarchaea group</taxon>
        <taxon>Halobacteria</taxon>
        <taxon>Halobacteriales</taxon>
        <taxon>Natrialbaceae</taxon>
        <taxon>Natronoglomus</taxon>
    </lineage>
</organism>
<evidence type="ECO:0000313" key="7">
    <source>
        <dbReference type="EMBL" id="MCU4742389.1"/>
    </source>
</evidence>
<dbReference type="PROSITE" id="PS51318">
    <property type="entry name" value="TAT"/>
    <property type="match status" value="1"/>
</dbReference>
<dbReference type="Gene3D" id="2.60.40.420">
    <property type="entry name" value="Cupredoxins - blue copper proteins"/>
    <property type="match status" value="2"/>
</dbReference>
<dbReference type="InterPro" id="IPR045087">
    <property type="entry name" value="Cu-oxidase_fam"/>
</dbReference>
<accession>A0AAP2YZE4</accession>
<gene>
    <name evidence="8" type="ORF">OB955_03825</name>
    <name evidence="7" type="ORF">OB960_13385</name>
</gene>
<keyword evidence="1" id="KW-0479">Metal-binding</keyword>
<evidence type="ECO:0000259" key="5">
    <source>
        <dbReference type="Pfam" id="PF07731"/>
    </source>
</evidence>
<dbReference type="Pfam" id="PF07731">
    <property type="entry name" value="Cu-oxidase_2"/>
    <property type="match status" value="1"/>
</dbReference>
<evidence type="ECO:0000256" key="4">
    <source>
        <dbReference type="SAM" id="MobiDB-lite"/>
    </source>
</evidence>
<dbReference type="Proteomes" id="UP001321018">
    <property type="component" value="Unassembled WGS sequence"/>
</dbReference>
<dbReference type="EMBL" id="JAOPKA010000007">
    <property type="protein sequence ID" value="MCU4742389.1"/>
    <property type="molecule type" value="Genomic_DNA"/>
</dbReference>
<dbReference type="GO" id="GO:0005507">
    <property type="term" value="F:copper ion binding"/>
    <property type="evidence" value="ECO:0007669"/>
    <property type="project" value="InterPro"/>
</dbReference>
<keyword evidence="2" id="KW-0560">Oxidoreductase</keyword>
<keyword evidence="9" id="KW-1185">Reference proteome</keyword>
<evidence type="ECO:0000256" key="1">
    <source>
        <dbReference type="ARBA" id="ARBA00022723"/>
    </source>
</evidence>
<evidence type="ECO:0000259" key="6">
    <source>
        <dbReference type="Pfam" id="PF07732"/>
    </source>
</evidence>
<dbReference type="InterPro" id="IPR011706">
    <property type="entry name" value="Cu-oxidase_C"/>
</dbReference>
<dbReference type="Proteomes" id="UP001320972">
    <property type="component" value="Unassembled WGS sequence"/>
</dbReference>
<evidence type="ECO:0000313" key="10">
    <source>
        <dbReference type="Proteomes" id="UP001321018"/>
    </source>
</evidence>
<proteinExistence type="predicted"/>
<dbReference type="InterPro" id="IPR011707">
    <property type="entry name" value="Cu-oxidase-like_N"/>
</dbReference>
<sequence length="395" mass="43235">MTTYSNTGSGMRRRTVLTMAGAGALGALAGCLSPSTDDGSTAAGAEGGDDEPADDTDDTAENEGPLTDYQYTAPPQIVDLAEQNHESTLRTVPARHEIVTEEASGGPTTLPEVWAWQADDLEPSVPGPIYRMTEGESFELTYDNSGHNRPHTVHVHALSKSWKDDGAPVSTRMQVDPDESHTYELAGDVPGTHFYHCHVQTHNHLDMGMYGLIRVDPEDYQEPDREYFLTLREWDSRLHTQNAGGDAEYSPTDRNPNLYTINGRSAPSTFHPELGSPLLVSEGETMRIHLTNAGYDSHPFHTHGHRFTVVEKDGSPIPEEAQYKEDVINVAPAERYTIELEATADPGIYPAHCHKVHHVTTDGAYPGGMATAIVYEEIMDTEEFAAVMDDAGFDG</sequence>
<dbReference type="InterPro" id="IPR008972">
    <property type="entry name" value="Cupredoxin"/>
</dbReference>
<comment type="caution">
    <text evidence="7">The sequence shown here is derived from an EMBL/GenBank/DDBJ whole genome shotgun (WGS) entry which is preliminary data.</text>
</comment>
<feature type="domain" description="Plastocyanin-like" evidence="6">
    <location>
        <begin position="124"/>
        <end position="218"/>
    </location>
</feature>
<protein>
    <submittedName>
        <fullName evidence="7">Multicopper oxidase domain-containing protein</fullName>
    </submittedName>
</protein>
<feature type="compositionally biased region" description="Acidic residues" evidence="4">
    <location>
        <begin position="47"/>
        <end position="61"/>
    </location>
</feature>
<evidence type="ECO:0000313" key="8">
    <source>
        <dbReference type="EMBL" id="MCU4971866.1"/>
    </source>
</evidence>
<reference evidence="7 9" key="1">
    <citation type="submission" date="2022-09" db="EMBL/GenBank/DDBJ databases">
        <title>Enrichment on poylsaccharides allowed isolation of novel metabolic and taxonomic groups of Haloarchaea.</title>
        <authorList>
            <person name="Sorokin D.Y."/>
            <person name="Elcheninov A.G."/>
            <person name="Khizhniak T.V."/>
            <person name="Kolganova T.V."/>
            <person name="Kublanov I.V."/>
        </authorList>
    </citation>
    <scope>NUCLEOTIDE SEQUENCE</scope>
    <source>
        <strain evidence="8 9">AArc-m2/3/4</strain>
        <strain evidence="7">AArc-xg1-1</strain>
    </source>
</reference>
<dbReference type="PANTHER" id="PTHR11709">
    <property type="entry name" value="MULTI-COPPER OXIDASE"/>
    <property type="match status" value="1"/>
</dbReference>
<dbReference type="EMBL" id="JAOPKB010000002">
    <property type="protein sequence ID" value="MCU4971866.1"/>
    <property type="molecule type" value="Genomic_DNA"/>
</dbReference>
<feature type="region of interest" description="Disordered" evidence="4">
    <location>
        <begin position="36"/>
        <end position="70"/>
    </location>
</feature>
<evidence type="ECO:0000256" key="3">
    <source>
        <dbReference type="ARBA" id="ARBA00023008"/>
    </source>
</evidence>
<evidence type="ECO:0000313" key="9">
    <source>
        <dbReference type="Proteomes" id="UP001320972"/>
    </source>
</evidence>
<dbReference type="CDD" id="cd04202">
    <property type="entry name" value="CuRO_D2_2dMcoN_like"/>
    <property type="match status" value="1"/>
</dbReference>
<dbReference type="Pfam" id="PF07732">
    <property type="entry name" value="Cu-oxidase_3"/>
    <property type="match status" value="1"/>
</dbReference>
<evidence type="ECO:0000256" key="2">
    <source>
        <dbReference type="ARBA" id="ARBA00023002"/>
    </source>
</evidence>
<dbReference type="SUPFAM" id="SSF49503">
    <property type="entry name" value="Cupredoxins"/>
    <property type="match status" value="2"/>
</dbReference>
<dbReference type="RefSeq" id="WP_338007015.1">
    <property type="nucleotide sequence ID" value="NZ_JAOPKB010000002.1"/>
</dbReference>
<name>A0AAP2YZE4_9EURY</name>